<name>A0AAW7M882_9MICO</name>
<keyword evidence="7" id="KW-1185">Reference proteome</keyword>
<protein>
    <recommendedName>
        <fullName evidence="2">beta-fructofuranosidase</fullName>
        <ecNumber evidence="2">3.2.1.26</ecNumber>
    </recommendedName>
</protein>
<sequence length="414" mass="44198">MDPYPRLHPRPATGWVNDPNGIGFWDGRWHVMMQWNPGSARWGDIHWAHLSSPDLVTWEEHPAALTPRPGTIDAGGCWSGVATVDDAGVRCLVYSATPRGPEEAGVAIARDRGDGTYAQPDAMILPQSADRPFEHIRDPFLFHHEGRRLGLQGCGRDGRGAALLFEVAEFDRWEPLGVLLAAADVPDPLPSRGQIWECPQLVRVGETWVLVVSWAYLDNGPRGAVAYAGDLVADQGGHRFEPRTGVTLDHGPDFYAPQAAQVGARAVVFGWSDEGTGPGARTPEEIDASGWAGTMTLPREVALDDAGLARLRIVPEARALAGDAVGAPAPEGGTRIVDPAWMATATGPWRLSLAGPDGERDVAAGDGPAEVWVDGSIVEAFGPDGSTTLRAYPAAGEAWSWHATGAAPRELRLP</sequence>
<comment type="caution">
    <text evidence="6">The sequence shown here is derived from an EMBL/GenBank/DDBJ whole genome shotgun (WGS) entry which is preliminary data.</text>
</comment>
<evidence type="ECO:0000256" key="2">
    <source>
        <dbReference type="ARBA" id="ARBA00012758"/>
    </source>
</evidence>
<accession>A0AAW7M882</accession>
<dbReference type="InterPro" id="IPR001362">
    <property type="entry name" value="Glyco_hydro_32"/>
</dbReference>
<dbReference type="Gene3D" id="2.115.10.20">
    <property type="entry name" value="Glycosyl hydrolase domain, family 43"/>
    <property type="match status" value="1"/>
</dbReference>
<proteinExistence type="inferred from homology"/>
<organism evidence="6 7">
    <name type="scientific">Demequina lignilytica</name>
    <dbReference type="NCBI Taxonomy" id="3051663"/>
    <lineage>
        <taxon>Bacteria</taxon>
        <taxon>Bacillati</taxon>
        <taxon>Actinomycetota</taxon>
        <taxon>Actinomycetes</taxon>
        <taxon>Micrococcales</taxon>
        <taxon>Demequinaceae</taxon>
        <taxon>Demequina</taxon>
    </lineage>
</organism>
<dbReference type="RefSeq" id="WP_301118699.1">
    <property type="nucleotide sequence ID" value="NZ_JAUHPX010000004.1"/>
</dbReference>
<evidence type="ECO:0000313" key="6">
    <source>
        <dbReference type="EMBL" id="MDN4488193.1"/>
    </source>
</evidence>
<feature type="domain" description="Glycosyl hydrolase family 32 N-terminal" evidence="5">
    <location>
        <begin position="8"/>
        <end position="305"/>
    </location>
</feature>
<dbReference type="EC" id="3.2.1.26" evidence="2"/>
<dbReference type="GO" id="GO:0005975">
    <property type="term" value="P:carbohydrate metabolic process"/>
    <property type="evidence" value="ECO:0007669"/>
    <property type="project" value="InterPro"/>
</dbReference>
<dbReference type="InterPro" id="IPR013148">
    <property type="entry name" value="Glyco_hydro_32_N"/>
</dbReference>
<evidence type="ECO:0000313" key="7">
    <source>
        <dbReference type="Proteomes" id="UP001172737"/>
    </source>
</evidence>
<evidence type="ECO:0000256" key="4">
    <source>
        <dbReference type="ARBA" id="ARBA00023295"/>
    </source>
</evidence>
<evidence type="ECO:0000256" key="3">
    <source>
        <dbReference type="ARBA" id="ARBA00022801"/>
    </source>
</evidence>
<dbReference type="Pfam" id="PF00251">
    <property type="entry name" value="Glyco_hydro_32N"/>
    <property type="match status" value="1"/>
</dbReference>
<evidence type="ECO:0000256" key="1">
    <source>
        <dbReference type="ARBA" id="ARBA00009902"/>
    </source>
</evidence>
<dbReference type="CDD" id="cd08996">
    <property type="entry name" value="GH32_FFase"/>
    <property type="match status" value="1"/>
</dbReference>
<keyword evidence="4" id="KW-0326">Glycosidase</keyword>
<dbReference type="PANTHER" id="PTHR43101:SF1">
    <property type="entry name" value="BETA-FRUCTOSIDASE"/>
    <property type="match status" value="1"/>
</dbReference>
<dbReference type="PANTHER" id="PTHR43101">
    <property type="entry name" value="BETA-FRUCTOSIDASE"/>
    <property type="match status" value="1"/>
</dbReference>
<dbReference type="InterPro" id="IPR018053">
    <property type="entry name" value="Glyco_hydro_32_AS"/>
</dbReference>
<dbReference type="InterPro" id="IPR051214">
    <property type="entry name" value="GH32_Enzymes"/>
</dbReference>
<dbReference type="SMART" id="SM00640">
    <property type="entry name" value="Glyco_32"/>
    <property type="match status" value="1"/>
</dbReference>
<reference evidence="6" key="1">
    <citation type="submission" date="2023-06" db="EMBL/GenBank/DDBJ databases">
        <title>Sysu t00039.</title>
        <authorList>
            <person name="Gao L."/>
            <person name="Fang B.-Z."/>
            <person name="Li W.-J."/>
        </authorList>
    </citation>
    <scope>NUCLEOTIDE SEQUENCE</scope>
    <source>
        <strain evidence="6">SYSU T00039</strain>
    </source>
</reference>
<keyword evidence="3 6" id="KW-0378">Hydrolase</keyword>
<dbReference type="Proteomes" id="UP001172737">
    <property type="component" value="Unassembled WGS sequence"/>
</dbReference>
<gene>
    <name evidence="6" type="ORF">QQX10_08440</name>
</gene>
<dbReference type="SUPFAM" id="SSF75005">
    <property type="entry name" value="Arabinanase/levansucrase/invertase"/>
    <property type="match status" value="1"/>
</dbReference>
<dbReference type="EMBL" id="JAUHPX010000004">
    <property type="protein sequence ID" value="MDN4488193.1"/>
    <property type="molecule type" value="Genomic_DNA"/>
</dbReference>
<comment type="similarity">
    <text evidence="1">Belongs to the glycosyl hydrolase 32 family.</text>
</comment>
<dbReference type="PROSITE" id="PS00609">
    <property type="entry name" value="GLYCOSYL_HYDROL_F32"/>
    <property type="match status" value="1"/>
</dbReference>
<dbReference type="AlphaFoldDB" id="A0AAW7M882"/>
<dbReference type="GO" id="GO:0004564">
    <property type="term" value="F:beta-fructofuranosidase activity"/>
    <property type="evidence" value="ECO:0007669"/>
    <property type="project" value="UniProtKB-EC"/>
</dbReference>
<evidence type="ECO:0000259" key="5">
    <source>
        <dbReference type="Pfam" id="PF00251"/>
    </source>
</evidence>
<dbReference type="InterPro" id="IPR023296">
    <property type="entry name" value="Glyco_hydro_beta-prop_sf"/>
</dbReference>